<gene>
    <name evidence="8" type="ORF">GH808_01425</name>
</gene>
<accession>A0ABR6WR49</accession>
<dbReference type="Gene3D" id="3.20.20.70">
    <property type="entry name" value="Aldolase class I"/>
    <property type="match status" value="1"/>
</dbReference>
<dbReference type="InterPro" id="IPR023867">
    <property type="entry name" value="Sulphatase_maturase_rSAM"/>
</dbReference>
<dbReference type="SFLD" id="SFLDG01384">
    <property type="entry name" value="thioether_bond_formation_requi"/>
    <property type="match status" value="1"/>
</dbReference>
<dbReference type="SFLD" id="SFLDG01067">
    <property type="entry name" value="SPASM/twitch_domain_containing"/>
    <property type="match status" value="1"/>
</dbReference>
<evidence type="ECO:0000256" key="3">
    <source>
        <dbReference type="ARBA" id="ARBA00022723"/>
    </source>
</evidence>
<evidence type="ECO:0000256" key="5">
    <source>
        <dbReference type="ARBA" id="ARBA00023014"/>
    </source>
</evidence>
<keyword evidence="2" id="KW-0949">S-adenosyl-L-methionine</keyword>
<dbReference type="SFLD" id="SFLDG01386">
    <property type="entry name" value="main_SPASM_domain-containing"/>
    <property type="match status" value="1"/>
</dbReference>
<dbReference type="EMBL" id="WJBC01000002">
    <property type="protein sequence ID" value="MBC3803104.1"/>
    <property type="molecule type" value="Genomic_DNA"/>
</dbReference>
<evidence type="ECO:0000256" key="1">
    <source>
        <dbReference type="ARBA" id="ARBA00001966"/>
    </source>
</evidence>
<dbReference type="PANTHER" id="PTHR43273">
    <property type="entry name" value="ANAEROBIC SULFATASE-MATURATING ENZYME HOMOLOG ASLB-RELATED"/>
    <property type="match status" value="1"/>
</dbReference>
<dbReference type="SUPFAM" id="SSF102114">
    <property type="entry name" value="Radical SAM enzymes"/>
    <property type="match status" value="1"/>
</dbReference>
<dbReference type="InterPro" id="IPR013785">
    <property type="entry name" value="Aldolase_TIM"/>
</dbReference>
<evidence type="ECO:0000259" key="7">
    <source>
        <dbReference type="PROSITE" id="PS51918"/>
    </source>
</evidence>
<evidence type="ECO:0000256" key="4">
    <source>
        <dbReference type="ARBA" id="ARBA00023004"/>
    </source>
</evidence>
<dbReference type="InterPro" id="IPR023885">
    <property type="entry name" value="4Fe4S-binding_SPASM_dom"/>
</dbReference>
<keyword evidence="5" id="KW-0411">Iron-sulfur</keyword>
<feature type="domain" description="Radical SAM core" evidence="7">
    <location>
        <begin position="2"/>
        <end position="235"/>
    </location>
</feature>
<evidence type="ECO:0000256" key="2">
    <source>
        <dbReference type="ARBA" id="ARBA00022691"/>
    </source>
</evidence>
<dbReference type="PIRSF" id="PIRSF037420">
    <property type="entry name" value="PQQ_syn_pqqE"/>
    <property type="match status" value="1"/>
</dbReference>
<dbReference type="SFLD" id="SFLDS00029">
    <property type="entry name" value="Radical_SAM"/>
    <property type="match status" value="1"/>
</dbReference>
<dbReference type="InterPro" id="IPR058240">
    <property type="entry name" value="rSAM_sf"/>
</dbReference>
<sequence>MANESVLIVLWTTSRCNLNCRYCYAAASKRKEDMAFETAKAALDYFADRRIKVQFAGGEPLLNVDLIGRVVGYAKSEHLDASFQMQTNGTLITPEIAAGIRKMKIVVGVSLDGTPQINERLRGKTREVIVGIQLLGQLGIKTNINAVVTAQNVTELPELVDFAFYLGNVPGIGLDILREAGNAKTNPGLVSPASPAQLAAALKAMQKKSAELFKLSGRRIRLREIEEARKRLSCSSCSGDYCYASGGRSFVVLPNGAVYPCGSLIDRPDYFMGNVKAGKIKPIALPKIVPDYCNDCTYFSVCSRGCPSRMMVNHAEQGERSLDCVLKKTAFEIVTGNG</sequence>
<protein>
    <submittedName>
        <fullName evidence="8">Radical SAM protein</fullName>
    </submittedName>
</protein>
<evidence type="ECO:0000313" key="8">
    <source>
        <dbReference type="EMBL" id="MBC3803104.1"/>
    </source>
</evidence>
<evidence type="ECO:0000256" key="6">
    <source>
        <dbReference type="ARBA" id="ARBA00023601"/>
    </source>
</evidence>
<dbReference type="PANTHER" id="PTHR43273:SF3">
    <property type="entry name" value="ANAEROBIC SULFATASE-MATURATING ENZYME HOMOLOG ASLB-RELATED"/>
    <property type="match status" value="1"/>
</dbReference>
<dbReference type="NCBIfam" id="TIGR04085">
    <property type="entry name" value="rSAM_more_4Fe4S"/>
    <property type="match status" value="1"/>
</dbReference>
<keyword evidence="3" id="KW-0479">Metal-binding</keyword>
<keyword evidence="9" id="KW-1185">Reference proteome</keyword>
<dbReference type="PROSITE" id="PS51918">
    <property type="entry name" value="RADICAL_SAM"/>
    <property type="match status" value="1"/>
</dbReference>
<dbReference type="RefSeq" id="WP_186841029.1">
    <property type="nucleotide sequence ID" value="NZ_WJBC01000002.1"/>
</dbReference>
<comment type="similarity">
    <text evidence="6">Belongs to the radical SAM superfamily. Anaerobic sulfatase-maturating enzyme family.</text>
</comment>
<dbReference type="Proteomes" id="UP000603234">
    <property type="component" value="Unassembled WGS sequence"/>
</dbReference>
<keyword evidence="4" id="KW-0408">Iron</keyword>
<dbReference type="InterPro" id="IPR017200">
    <property type="entry name" value="PqqE-like"/>
</dbReference>
<evidence type="ECO:0000313" key="9">
    <source>
        <dbReference type="Proteomes" id="UP000603234"/>
    </source>
</evidence>
<comment type="caution">
    <text evidence="8">The sequence shown here is derived from an EMBL/GenBank/DDBJ whole genome shotgun (WGS) entry which is preliminary data.</text>
</comment>
<name>A0ABR6WR49_9FIRM</name>
<dbReference type="Pfam" id="PF04055">
    <property type="entry name" value="Radical_SAM"/>
    <property type="match status" value="1"/>
</dbReference>
<organism evidence="8 9">
    <name type="scientific">Acetobacterium fimetarium</name>
    <dbReference type="NCBI Taxonomy" id="52691"/>
    <lineage>
        <taxon>Bacteria</taxon>
        <taxon>Bacillati</taxon>
        <taxon>Bacillota</taxon>
        <taxon>Clostridia</taxon>
        <taxon>Eubacteriales</taxon>
        <taxon>Eubacteriaceae</taxon>
        <taxon>Acetobacterium</taxon>
    </lineage>
</organism>
<comment type="cofactor">
    <cofactor evidence="1">
        <name>[4Fe-4S] cluster</name>
        <dbReference type="ChEBI" id="CHEBI:49883"/>
    </cofactor>
</comment>
<dbReference type="InterPro" id="IPR007197">
    <property type="entry name" value="rSAM"/>
</dbReference>
<reference evidence="8 9" key="1">
    <citation type="journal article" date="2020" name="mSystems">
        <title>Defining Genomic and Predicted Metabolic Features of the Acetobacterium Genus.</title>
        <authorList>
            <person name="Ross D.E."/>
            <person name="Marshall C.W."/>
            <person name="Gulliver D."/>
            <person name="May H.D."/>
            <person name="Norman R.S."/>
        </authorList>
    </citation>
    <scope>NUCLEOTIDE SEQUENCE [LARGE SCALE GENOMIC DNA]</scope>
    <source>
        <strain evidence="8 9">DSM 8238</strain>
    </source>
</reference>
<dbReference type="CDD" id="cd01335">
    <property type="entry name" value="Radical_SAM"/>
    <property type="match status" value="1"/>
</dbReference>
<proteinExistence type="inferred from homology"/>